<dbReference type="GO" id="GO:0005891">
    <property type="term" value="C:voltage-gated calcium channel complex"/>
    <property type="evidence" value="ECO:0007669"/>
    <property type="project" value="TreeGrafter"/>
</dbReference>
<reference evidence="1 2" key="1">
    <citation type="journal article" date="2018" name="Cell">
        <title>The Chara Genome: Secondary Complexity and Implications for Plant Terrestrialization.</title>
        <authorList>
            <person name="Nishiyama T."/>
            <person name="Sakayama H."/>
            <person name="Vries J.D."/>
            <person name="Buschmann H."/>
            <person name="Saint-Marcoux D."/>
            <person name="Ullrich K.K."/>
            <person name="Haas F.B."/>
            <person name="Vanderstraeten L."/>
            <person name="Becker D."/>
            <person name="Lang D."/>
            <person name="Vosolsobe S."/>
            <person name="Rombauts S."/>
            <person name="Wilhelmsson P.K.I."/>
            <person name="Janitza P."/>
            <person name="Kern R."/>
            <person name="Heyl A."/>
            <person name="Rumpler F."/>
            <person name="Villalobos L.I.A.C."/>
            <person name="Clay J.M."/>
            <person name="Skokan R."/>
            <person name="Toyoda A."/>
            <person name="Suzuki Y."/>
            <person name="Kagoshima H."/>
            <person name="Schijlen E."/>
            <person name="Tajeshwar N."/>
            <person name="Catarino B."/>
            <person name="Hetherington A.J."/>
            <person name="Saltykova A."/>
            <person name="Bonnot C."/>
            <person name="Breuninger H."/>
            <person name="Symeonidi A."/>
            <person name="Radhakrishnan G.V."/>
            <person name="Van Nieuwerburgh F."/>
            <person name="Deforce D."/>
            <person name="Chang C."/>
            <person name="Karol K.G."/>
            <person name="Hedrich R."/>
            <person name="Ulvskov P."/>
            <person name="Glockner G."/>
            <person name="Delwiche C.F."/>
            <person name="Petrasek J."/>
            <person name="Van de Peer Y."/>
            <person name="Friml J."/>
            <person name="Beilby M."/>
            <person name="Dolan L."/>
            <person name="Kohara Y."/>
            <person name="Sugano S."/>
            <person name="Fujiyama A."/>
            <person name="Delaux P.-M."/>
            <person name="Quint M."/>
            <person name="TheiBen G."/>
            <person name="Hagemann M."/>
            <person name="Harholt J."/>
            <person name="Dunand C."/>
            <person name="Zachgo S."/>
            <person name="Langdale J."/>
            <person name="Maumus F."/>
            <person name="Straeten D.V.D."/>
            <person name="Gould S.B."/>
            <person name="Rensing S.A."/>
        </authorList>
    </citation>
    <scope>NUCLEOTIDE SEQUENCE [LARGE SCALE GENOMIC DNA]</scope>
    <source>
        <strain evidence="1 2">S276</strain>
    </source>
</reference>
<dbReference type="GO" id="GO:0005245">
    <property type="term" value="F:voltage-gated calcium channel activity"/>
    <property type="evidence" value="ECO:0007669"/>
    <property type="project" value="TreeGrafter"/>
</dbReference>
<dbReference type="EMBL" id="BFEA01000379">
    <property type="protein sequence ID" value="GBG81560.1"/>
    <property type="molecule type" value="Genomic_DNA"/>
</dbReference>
<evidence type="ECO:0000313" key="1">
    <source>
        <dbReference type="EMBL" id="GBG81560.1"/>
    </source>
</evidence>
<evidence type="ECO:0008006" key="3">
    <source>
        <dbReference type="Google" id="ProtNLM"/>
    </source>
</evidence>
<comment type="caution">
    <text evidence="1">The sequence shown here is derived from an EMBL/GenBank/DDBJ whole genome shotgun (WGS) entry which is preliminary data.</text>
</comment>
<sequence>MVVPLTSSSDACQKHGRLKGRRVRSLALMGLPQMVRCPCFVVLLAAVMLWPRGSGTCRSLMWVRLWTTVTAAGVPETGEAEPLSEIPEGTADNMGSLVAAISERVKKISDKARENHANSCGMLANCTTGNHRSRLACGYRQGDNYTCLDGFEFDPSLCTLNGEPDKENRTCKRLKQIFDQTFVRYPLVDGSIHLMVNDTIIRDTCTQSPLHDVFQSCVSTQDFQRAGGLYFGSVSGIHWGLPGLNQFIGGDGYYPYNCREKTLIYDPRHRPWFKQASSPRKQVSVLVDLTNDIGGTMVLPGGYDKRTKLEVVRTTLRELAKTFRESDDVALTIFPSCNYTRETFREDDSEELSLFKKALEEMQPAENSPTQDLADGINCALQQLNFMSASDKIQLCLLEDLQNLLKVPDVLFHGLAENQDVVEVNNNKPVELMAKNLVHEALKCGWCIRKTEGHNDEFVQPITCLECSFVLVARINFNLVVARFEVDLGADFASTCRIYARQRISILFGDPI</sequence>
<dbReference type="Proteomes" id="UP000265515">
    <property type="component" value="Unassembled WGS sequence"/>
</dbReference>
<evidence type="ECO:0000313" key="2">
    <source>
        <dbReference type="Proteomes" id="UP000265515"/>
    </source>
</evidence>
<organism evidence="1 2">
    <name type="scientific">Chara braunii</name>
    <name type="common">Braun's stonewort</name>
    <dbReference type="NCBI Taxonomy" id="69332"/>
    <lineage>
        <taxon>Eukaryota</taxon>
        <taxon>Viridiplantae</taxon>
        <taxon>Streptophyta</taxon>
        <taxon>Charophyceae</taxon>
        <taxon>Charales</taxon>
        <taxon>Characeae</taxon>
        <taxon>Chara</taxon>
    </lineage>
</organism>
<dbReference type="AlphaFoldDB" id="A0A388LGU8"/>
<protein>
    <recommendedName>
        <fullName evidence="3">VWFA domain-containing protein</fullName>
    </recommendedName>
</protein>
<name>A0A388LGU8_CHABU</name>
<accession>A0A388LGU8</accession>
<proteinExistence type="predicted"/>
<dbReference type="InterPro" id="IPR051173">
    <property type="entry name" value="Ca_channel_alpha-2/delta"/>
</dbReference>
<dbReference type="OrthoDB" id="10054666at2759"/>
<dbReference type="PANTHER" id="PTHR10166:SF37">
    <property type="entry name" value="STOLID, ISOFORM H"/>
    <property type="match status" value="1"/>
</dbReference>
<keyword evidence="2" id="KW-1185">Reference proteome</keyword>
<dbReference type="Gramene" id="GBG81560">
    <property type="protein sequence ID" value="GBG81560"/>
    <property type="gene ID" value="CBR_g32551"/>
</dbReference>
<gene>
    <name evidence="1" type="ORF">CBR_g32551</name>
</gene>
<dbReference type="PANTHER" id="PTHR10166">
    <property type="entry name" value="VOLTAGE-DEPENDENT CALCIUM CHANNEL SUBUNIT ALPHA-2/DELTA-RELATED"/>
    <property type="match status" value="1"/>
</dbReference>